<dbReference type="InterPro" id="IPR029021">
    <property type="entry name" value="Prot-tyrosine_phosphatase-like"/>
</dbReference>
<dbReference type="CDD" id="cd14526">
    <property type="entry name" value="DSP_laforin-like"/>
    <property type="match status" value="1"/>
</dbReference>
<accession>A0AAE0EIX0</accession>
<evidence type="ECO:0000256" key="4">
    <source>
        <dbReference type="SAM" id="MobiDB-lite"/>
    </source>
</evidence>
<evidence type="ECO:0000313" key="8">
    <source>
        <dbReference type="Proteomes" id="UP001281410"/>
    </source>
</evidence>
<gene>
    <name evidence="7" type="ORF">Dsin_001912</name>
</gene>
<dbReference type="PROSITE" id="PS50056">
    <property type="entry name" value="TYR_PHOSPHATASE_2"/>
    <property type="match status" value="1"/>
</dbReference>
<keyword evidence="1" id="KW-0378">Hydrolase</keyword>
<proteinExistence type="predicted"/>
<reference evidence="7" key="1">
    <citation type="journal article" date="2023" name="Plant J.">
        <title>Genome sequences and population genomics provide insights into the demographic history, inbreeding, and mutation load of two 'living fossil' tree species of Dipteronia.</title>
        <authorList>
            <person name="Feng Y."/>
            <person name="Comes H.P."/>
            <person name="Chen J."/>
            <person name="Zhu S."/>
            <person name="Lu R."/>
            <person name="Zhang X."/>
            <person name="Li P."/>
            <person name="Qiu J."/>
            <person name="Olsen K.M."/>
            <person name="Qiu Y."/>
        </authorList>
    </citation>
    <scope>NUCLEOTIDE SEQUENCE</scope>
    <source>
        <strain evidence="7">NBL</strain>
    </source>
</reference>
<feature type="domain" description="Tyrosine specific protein phosphatases" evidence="6">
    <location>
        <begin position="182"/>
        <end position="241"/>
    </location>
</feature>
<sequence length="298" mass="33691">MIMSCVGAKSCISPVLTSSLDNEVFLVVKKKPFCSFMASKGHSKVGRRVSCKVSENEIEGNSSSSSSSSSRVSFKTKNNNIEDYNTAMKKMMRNPYEYHHDLGMNYTQITDSLIVGSQPQKPEDIDHLKQEENVAYILNLQQDNDIEYWGIDFVPIVKRCKVVRIRHMRRPAKDFDPDSLRSQLPKAVSSLEWAISEGKGKVYLHCTAGLGRAPAVSIAYLFWFCDMSLNTAYDMLTSKRPCGPNKTAIRGATYDLAKNDQWKEPFESLPESCFREHCRLGKEIDSRACTFPPWNLSS</sequence>
<dbReference type="Proteomes" id="UP001281410">
    <property type="component" value="Unassembled WGS sequence"/>
</dbReference>
<dbReference type="GO" id="GO:2001070">
    <property type="term" value="F:starch binding"/>
    <property type="evidence" value="ECO:0007669"/>
    <property type="project" value="TreeGrafter"/>
</dbReference>
<feature type="domain" description="Tyrosine-protein phosphatase" evidence="5">
    <location>
        <begin position="105"/>
        <end position="262"/>
    </location>
</feature>
<dbReference type="InterPro" id="IPR020422">
    <property type="entry name" value="TYR_PHOSPHATASE_DUAL_dom"/>
</dbReference>
<dbReference type="FunFam" id="3.90.190.10:FF:000075">
    <property type="entry name" value="Phosphoglucan phosphatase LSF2, chloroplastic"/>
    <property type="match status" value="1"/>
</dbReference>
<keyword evidence="2" id="KW-0904">Protein phosphatase</keyword>
<keyword evidence="3" id="KW-0119">Carbohydrate metabolism</keyword>
<dbReference type="PROSITE" id="PS50054">
    <property type="entry name" value="TYR_PHOSPHATASE_DUAL"/>
    <property type="match status" value="1"/>
</dbReference>
<dbReference type="GO" id="GO:0019203">
    <property type="term" value="F:carbohydrate phosphatase activity"/>
    <property type="evidence" value="ECO:0007669"/>
    <property type="project" value="InterPro"/>
</dbReference>
<keyword evidence="8" id="KW-1185">Reference proteome</keyword>
<dbReference type="GO" id="GO:0009507">
    <property type="term" value="C:chloroplast"/>
    <property type="evidence" value="ECO:0007669"/>
    <property type="project" value="TreeGrafter"/>
</dbReference>
<dbReference type="InterPro" id="IPR052832">
    <property type="entry name" value="Starch-Glucan_Phosphatase"/>
</dbReference>
<evidence type="ECO:0000256" key="1">
    <source>
        <dbReference type="ARBA" id="ARBA00022801"/>
    </source>
</evidence>
<organism evidence="7 8">
    <name type="scientific">Dipteronia sinensis</name>
    <dbReference type="NCBI Taxonomy" id="43782"/>
    <lineage>
        <taxon>Eukaryota</taxon>
        <taxon>Viridiplantae</taxon>
        <taxon>Streptophyta</taxon>
        <taxon>Embryophyta</taxon>
        <taxon>Tracheophyta</taxon>
        <taxon>Spermatophyta</taxon>
        <taxon>Magnoliopsida</taxon>
        <taxon>eudicotyledons</taxon>
        <taxon>Gunneridae</taxon>
        <taxon>Pentapetalae</taxon>
        <taxon>rosids</taxon>
        <taxon>malvids</taxon>
        <taxon>Sapindales</taxon>
        <taxon>Sapindaceae</taxon>
        <taxon>Hippocastanoideae</taxon>
        <taxon>Acereae</taxon>
        <taxon>Dipteronia</taxon>
    </lineage>
</organism>
<dbReference type="PANTHER" id="PTHR46642:SF2">
    <property type="entry name" value="PHOSPHOGLUCAN PHOSPHATASE LSF2, CHLOROPLASTIC"/>
    <property type="match status" value="1"/>
</dbReference>
<name>A0AAE0EIX0_9ROSI</name>
<evidence type="ECO:0000313" key="7">
    <source>
        <dbReference type="EMBL" id="KAK3230031.1"/>
    </source>
</evidence>
<dbReference type="GO" id="GO:0005983">
    <property type="term" value="P:starch catabolic process"/>
    <property type="evidence" value="ECO:0007669"/>
    <property type="project" value="TreeGrafter"/>
</dbReference>
<evidence type="ECO:0000256" key="2">
    <source>
        <dbReference type="ARBA" id="ARBA00022912"/>
    </source>
</evidence>
<evidence type="ECO:0000259" key="5">
    <source>
        <dbReference type="PROSITE" id="PS50054"/>
    </source>
</evidence>
<feature type="region of interest" description="Disordered" evidence="4">
    <location>
        <begin position="54"/>
        <end position="74"/>
    </location>
</feature>
<evidence type="ECO:0000256" key="3">
    <source>
        <dbReference type="ARBA" id="ARBA00023277"/>
    </source>
</evidence>
<dbReference type="SMART" id="SM00195">
    <property type="entry name" value="DSPc"/>
    <property type="match status" value="1"/>
</dbReference>
<dbReference type="SUPFAM" id="SSF52799">
    <property type="entry name" value="(Phosphotyrosine protein) phosphatases II"/>
    <property type="match status" value="1"/>
</dbReference>
<dbReference type="PANTHER" id="PTHR46642">
    <property type="entry name" value="DUAL SPECIFICITY PHOSPHATASE, SUBGROUP, CATALYTIC DOMAIN"/>
    <property type="match status" value="1"/>
</dbReference>
<dbReference type="Pfam" id="PF00782">
    <property type="entry name" value="DSPc"/>
    <property type="match status" value="1"/>
</dbReference>
<dbReference type="InterPro" id="IPR000387">
    <property type="entry name" value="Tyr_Pase_dom"/>
</dbReference>
<protein>
    <submittedName>
        <fullName evidence="7">Uncharacterized protein</fullName>
    </submittedName>
</protein>
<dbReference type="Gene3D" id="3.90.190.10">
    <property type="entry name" value="Protein tyrosine phosphatase superfamily"/>
    <property type="match status" value="1"/>
</dbReference>
<comment type="caution">
    <text evidence="7">The sequence shown here is derived from an EMBL/GenBank/DDBJ whole genome shotgun (WGS) entry which is preliminary data.</text>
</comment>
<dbReference type="InterPro" id="IPR000340">
    <property type="entry name" value="Dual-sp_phosphatase_cat-dom"/>
</dbReference>
<dbReference type="EMBL" id="JANJYJ010000001">
    <property type="protein sequence ID" value="KAK3230031.1"/>
    <property type="molecule type" value="Genomic_DNA"/>
</dbReference>
<evidence type="ECO:0000259" key="6">
    <source>
        <dbReference type="PROSITE" id="PS50056"/>
    </source>
</evidence>
<dbReference type="InterPro" id="IPR045204">
    <property type="entry name" value="DSP_laforin-like"/>
</dbReference>
<dbReference type="GO" id="GO:0004721">
    <property type="term" value="F:phosphoprotein phosphatase activity"/>
    <property type="evidence" value="ECO:0007669"/>
    <property type="project" value="UniProtKB-KW"/>
</dbReference>
<dbReference type="AlphaFoldDB" id="A0AAE0EIX0"/>